<keyword evidence="2" id="KW-0804">Transcription</keyword>
<dbReference type="STRING" id="4846.A0A367JAG6"/>
<protein>
    <submittedName>
        <fullName evidence="4">Uncharacterized protein</fullName>
    </submittedName>
</protein>
<gene>
    <name evidence="4" type="ORF">CU098_005169</name>
</gene>
<dbReference type="PANTHER" id="PTHR15052:SF2">
    <property type="entry name" value="GENERAL TRANSCRIPTION FACTOR 3C POLYPEPTIDE 2"/>
    <property type="match status" value="1"/>
</dbReference>
<name>A0A367JAG6_RHIST</name>
<evidence type="ECO:0000256" key="1">
    <source>
        <dbReference type="ARBA" id="ARBA00004123"/>
    </source>
</evidence>
<evidence type="ECO:0000256" key="2">
    <source>
        <dbReference type="ARBA" id="ARBA00023163"/>
    </source>
</evidence>
<dbReference type="PANTHER" id="PTHR15052">
    <property type="entry name" value="RNA POLYMERASE III TRANSCRIPTION INITIATION FACTOR COMPLEX SUBUNIT"/>
    <property type="match status" value="1"/>
</dbReference>
<organism evidence="4 5">
    <name type="scientific">Rhizopus stolonifer</name>
    <name type="common">Rhizopus nigricans</name>
    <dbReference type="NCBI Taxonomy" id="4846"/>
    <lineage>
        <taxon>Eukaryota</taxon>
        <taxon>Fungi</taxon>
        <taxon>Fungi incertae sedis</taxon>
        <taxon>Mucoromycota</taxon>
        <taxon>Mucoromycotina</taxon>
        <taxon>Mucoromycetes</taxon>
        <taxon>Mucorales</taxon>
        <taxon>Mucorineae</taxon>
        <taxon>Rhizopodaceae</taxon>
        <taxon>Rhizopus</taxon>
    </lineage>
</organism>
<dbReference type="GO" id="GO:0006383">
    <property type="term" value="P:transcription by RNA polymerase III"/>
    <property type="evidence" value="ECO:0007669"/>
    <property type="project" value="TreeGrafter"/>
</dbReference>
<dbReference type="GO" id="GO:0005634">
    <property type="term" value="C:nucleus"/>
    <property type="evidence" value="ECO:0007669"/>
    <property type="project" value="UniProtKB-SubCell"/>
</dbReference>
<comment type="subcellular location">
    <subcellularLocation>
        <location evidence="1">Nucleus</location>
    </subcellularLocation>
</comment>
<dbReference type="SUPFAM" id="SSF50978">
    <property type="entry name" value="WD40 repeat-like"/>
    <property type="match status" value="1"/>
</dbReference>
<dbReference type="InterPro" id="IPR052416">
    <property type="entry name" value="GTF3C_component"/>
</dbReference>
<proteinExistence type="predicted"/>
<evidence type="ECO:0000313" key="4">
    <source>
        <dbReference type="EMBL" id="RCH86942.1"/>
    </source>
</evidence>
<comment type="caution">
    <text evidence="4">The sequence shown here is derived from an EMBL/GenBank/DDBJ whole genome shotgun (WGS) entry which is preliminary data.</text>
</comment>
<keyword evidence="3" id="KW-0539">Nucleus</keyword>
<dbReference type="OrthoDB" id="4703at2759"/>
<dbReference type="InterPro" id="IPR015943">
    <property type="entry name" value="WD40/YVTN_repeat-like_dom_sf"/>
</dbReference>
<dbReference type="EMBL" id="PJQM01003827">
    <property type="protein sequence ID" value="RCH86942.1"/>
    <property type="molecule type" value="Genomic_DNA"/>
</dbReference>
<dbReference type="AlphaFoldDB" id="A0A367JAG6"/>
<accession>A0A367JAG6</accession>
<sequence>MGRGDYNFWPPPIEGLDYDLEGPSADYLMDVSDIYEQTVYEDIHVSTNEWTIVDKDGAVLYLPKRQESLSVTLGIEEKKTVDLPTFGSIKLDENFQFKRGFVVNSGINVWGLDFVPKSIQCADPLTQYLAISGYRGAVEEHVGLEEIQPAGSYRNSIQIWKMKLSTQLPSETPILDLCLLHDFGVIHDLKWCPYGIYKEEVCSGEENPARLGILAFVCGDGAVRTIVVPHPNYVRTSMCANVSETVYLRINSSRCVFNLGISKPLTFSWGGHKKLAVGYTSGNVVVWNVEKALHDEQSRTGESTRRCVIFSSNVLDAGIRSLCWNGVRDPERLIIGGLDGRLVHLDTNDPHINLLINRARGKMYAPFFLNENLMLFNIGVQLNCGWQGHDTIMLYVDADGLTRGCAFNADGGLSFNKLGDCTGMCWSIGTSEHHGHFALSTAIGWVRTSNMYQVKLKKLLITQNTVYKLHYNHDTGIYRYIDGIGPQTLDEAKKLPVYSQYGDSQMSIQKVAWNPNKPTCAFLASGGAAGLCRIDFEGRGSNWE</sequence>
<dbReference type="Proteomes" id="UP000253551">
    <property type="component" value="Unassembled WGS sequence"/>
</dbReference>
<dbReference type="GO" id="GO:0000127">
    <property type="term" value="C:transcription factor TFIIIC complex"/>
    <property type="evidence" value="ECO:0007669"/>
    <property type="project" value="TreeGrafter"/>
</dbReference>
<evidence type="ECO:0000313" key="5">
    <source>
        <dbReference type="Proteomes" id="UP000253551"/>
    </source>
</evidence>
<keyword evidence="5" id="KW-1185">Reference proteome</keyword>
<reference evidence="4 5" key="1">
    <citation type="journal article" date="2018" name="G3 (Bethesda)">
        <title>Phylogenetic and Phylogenomic Definition of Rhizopus Species.</title>
        <authorList>
            <person name="Gryganskyi A.P."/>
            <person name="Golan J."/>
            <person name="Dolatabadi S."/>
            <person name="Mondo S."/>
            <person name="Robb S."/>
            <person name="Idnurm A."/>
            <person name="Muszewska A."/>
            <person name="Steczkiewicz K."/>
            <person name="Masonjones S."/>
            <person name="Liao H.L."/>
            <person name="Gajdeczka M.T."/>
            <person name="Anike F."/>
            <person name="Vuek A."/>
            <person name="Anishchenko I.M."/>
            <person name="Voigt K."/>
            <person name="de Hoog G.S."/>
            <person name="Smith M.E."/>
            <person name="Heitman J."/>
            <person name="Vilgalys R."/>
            <person name="Stajich J.E."/>
        </authorList>
    </citation>
    <scope>NUCLEOTIDE SEQUENCE [LARGE SCALE GENOMIC DNA]</scope>
    <source>
        <strain evidence="4 5">LSU 92-RS-03</strain>
    </source>
</reference>
<evidence type="ECO:0000256" key="3">
    <source>
        <dbReference type="ARBA" id="ARBA00023242"/>
    </source>
</evidence>
<dbReference type="InterPro" id="IPR036322">
    <property type="entry name" value="WD40_repeat_dom_sf"/>
</dbReference>
<dbReference type="Gene3D" id="2.130.10.10">
    <property type="entry name" value="YVTN repeat-like/Quinoprotein amine dehydrogenase"/>
    <property type="match status" value="1"/>
</dbReference>